<dbReference type="AlphaFoldDB" id="A0AB39D2L6"/>
<keyword evidence="3" id="KW-0812">Transmembrane</keyword>
<keyword evidence="3" id="KW-1133">Transmembrane helix</keyword>
<protein>
    <recommendedName>
        <fullName evidence="1">diguanylate cyclase</fullName>
        <ecNumber evidence="1">2.7.7.65</ecNumber>
    </recommendedName>
</protein>
<feature type="transmembrane region" description="Helical" evidence="3">
    <location>
        <begin position="158"/>
        <end position="177"/>
    </location>
</feature>
<dbReference type="RefSeq" id="WP_368646486.1">
    <property type="nucleotide sequence ID" value="NZ_CP158255.1"/>
</dbReference>
<feature type="transmembrane region" description="Helical" evidence="3">
    <location>
        <begin position="207"/>
        <end position="235"/>
    </location>
</feature>
<dbReference type="FunFam" id="3.30.70.270:FF:000001">
    <property type="entry name" value="Diguanylate cyclase domain protein"/>
    <property type="match status" value="1"/>
</dbReference>
<dbReference type="Pfam" id="PF00990">
    <property type="entry name" value="GGDEF"/>
    <property type="match status" value="1"/>
</dbReference>
<keyword evidence="5" id="KW-0808">Transferase</keyword>
<dbReference type="InterPro" id="IPR029787">
    <property type="entry name" value="Nucleotide_cyclase"/>
</dbReference>
<feature type="transmembrane region" description="Helical" evidence="3">
    <location>
        <begin position="122"/>
        <end position="146"/>
    </location>
</feature>
<comment type="catalytic activity">
    <reaction evidence="2">
        <text>2 GTP = 3',3'-c-di-GMP + 2 diphosphate</text>
        <dbReference type="Rhea" id="RHEA:24898"/>
        <dbReference type="ChEBI" id="CHEBI:33019"/>
        <dbReference type="ChEBI" id="CHEBI:37565"/>
        <dbReference type="ChEBI" id="CHEBI:58805"/>
        <dbReference type="EC" id="2.7.7.65"/>
    </reaction>
</comment>
<feature type="transmembrane region" description="Helical" evidence="3">
    <location>
        <begin position="281"/>
        <end position="303"/>
    </location>
</feature>
<dbReference type="GO" id="GO:0052621">
    <property type="term" value="F:diguanylate cyclase activity"/>
    <property type="evidence" value="ECO:0007669"/>
    <property type="project" value="UniProtKB-EC"/>
</dbReference>
<keyword evidence="5" id="KW-0548">Nucleotidyltransferase</keyword>
<dbReference type="SMART" id="SM00267">
    <property type="entry name" value="GGDEF"/>
    <property type="match status" value="1"/>
</dbReference>
<dbReference type="PANTHER" id="PTHR45138:SF9">
    <property type="entry name" value="DIGUANYLATE CYCLASE DGCM-RELATED"/>
    <property type="match status" value="1"/>
</dbReference>
<feature type="transmembrane region" description="Helical" evidence="3">
    <location>
        <begin position="247"/>
        <end position="266"/>
    </location>
</feature>
<dbReference type="EC" id="2.7.7.65" evidence="1"/>
<proteinExistence type="predicted"/>
<dbReference type="PANTHER" id="PTHR45138">
    <property type="entry name" value="REGULATORY COMPONENTS OF SENSORY TRANSDUCTION SYSTEM"/>
    <property type="match status" value="1"/>
</dbReference>
<gene>
    <name evidence="5" type="ORF">ABRZ09_07425</name>
</gene>
<evidence type="ECO:0000313" key="5">
    <source>
        <dbReference type="EMBL" id="XDJ49092.1"/>
    </source>
</evidence>
<evidence type="ECO:0000259" key="4">
    <source>
        <dbReference type="PROSITE" id="PS50887"/>
    </source>
</evidence>
<organism evidence="5">
    <name type="scientific">Castellaniella ginsengisoli</name>
    <dbReference type="NCBI Taxonomy" id="546114"/>
    <lineage>
        <taxon>Bacteria</taxon>
        <taxon>Pseudomonadati</taxon>
        <taxon>Pseudomonadota</taxon>
        <taxon>Betaproteobacteria</taxon>
        <taxon>Burkholderiales</taxon>
        <taxon>Alcaligenaceae</taxon>
        <taxon>Castellaniella</taxon>
    </lineage>
</organism>
<dbReference type="InterPro" id="IPR043128">
    <property type="entry name" value="Rev_trsase/Diguanyl_cyclase"/>
</dbReference>
<accession>A0AB39D2L6</accession>
<feature type="domain" description="GGDEF" evidence="4">
    <location>
        <begin position="345"/>
        <end position="480"/>
    </location>
</feature>
<dbReference type="PROSITE" id="PS50887">
    <property type="entry name" value="GGDEF"/>
    <property type="match status" value="1"/>
</dbReference>
<dbReference type="SUPFAM" id="SSF55073">
    <property type="entry name" value="Nucleotide cyclase"/>
    <property type="match status" value="1"/>
</dbReference>
<dbReference type="InterPro" id="IPR050469">
    <property type="entry name" value="Diguanylate_Cyclase"/>
</dbReference>
<dbReference type="CDD" id="cd01949">
    <property type="entry name" value="GGDEF"/>
    <property type="match status" value="1"/>
</dbReference>
<evidence type="ECO:0000256" key="3">
    <source>
        <dbReference type="SAM" id="Phobius"/>
    </source>
</evidence>
<dbReference type="InterPro" id="IPR000160">
    <property type="entry name" value="GGDEF_dom"/>
</dbReference>
<reference evidence="5" key="1">
    <citation type="submission" date="2024-05" db="EMBL/GenBank/DDBJ databases">
        <authorList>
            <person name="Luo Y.-C."/>
            <person name="Nicholds J."/>
            <person name="Mortimer T."/>
            <person name="Maboni G."/>
        </authorList>
    </citation>
    <scope>NUCLEOTIDE SEQUENCE</scope>
    <source>
        <strain evidence="5">151108</strain>
    </source>
</reference>
<evidence type="ECO:0000256" key="2">
    <source>
        <dbReference type="ARBA" id="ARBA00034247"/>
    </source>
</evidence>
<feature type="transmembrane region" description="Helical" evidence="3">
    <location>
        <begin position="64"/>
        <end position="85"/>
    </location>
</feature>
<dbReference type="NCBIfam" id="TIGR00254">
    <property type="entry name" value="GGDEF"/>
    <property type="match status" value="1"/>
</dbReference>
<keyword evidence="3" id="KW-0472">Membrane</keyword>
<feature type="transmembrane region" description="Helical" evidence="3">
    <location>
        <begin position="92"/>
        <end position="110"/>
    </location>
</feature>
<sequence length="496" mass="54129">MSQTISLDTNPSRPMLQAAWVSAAAFLLALASLLVQPAFAGAFLWPANAILAGLLLRHTEPIRFLAWVPLGAALAFARFSLGIAWPRALADGLADLAGIWVIWLILARFWPLDNLRTPRAVLRMLLAGLAAAMVTAAAGLPARFLLQAAPASWEAVASGWLGQWLGYCIFLLPVLLLPKMEIPGIDRRHREHGLLRGPGAWAARMPALLLAASLVLCFLLGGPGALLLPFAALLYCAHAYQQWTSAWLALLSALGVLLAFGAGWTLAPGDPSAQWPVWTRISLQVGVLLLMTVPLLMSSALAARGDLIVSLNRALDHDDLTQALSRPAFTRGAQEYLRRIPPTPYGNGLMMLDIDHFKRLNDRHGHAAGDNVLSEFSRTIREAIRPEDLFGRLGGEEFGVVLPDCSLEDTAEIAERLRVCVEKIRLYYDSDEPLRITVSIGIAHDRQGPSPNLETLLSHADQALYQAKRLGRNRFCTYRAEADDEAESRLTHAVRA</sequence>
<evidence type="ECO:0000256" key="1">
    <source>
        <dbReference type="ARBA" id="ARBA00012528"/>
    </source>
</evidence>
<name>A0AB39D2L6_9BURK</name>
<dbReference type="Gene3D" id="3.30.70.270">
    <property type="match status" value="1"/>
</dbReference>
<dbReference type="EMBL" id="CP158255">
    <property type="protein sequence ID" value="XDJ49092.1"/>
    <property type="molecule type" value="Genomic_DNA"/>
</dbReference>